<feature type="compositionally biased region" description="Pro residues" evidence="1">
    <location>
        <begin position="121"/>
        <end position="130"/>
    </location>
</feature>
<evidence type="ECO:0000313" key="3">
    <source>
        <dbReference type="Proteomes" id="UP000010798"/>
    </source>
</evidence>
<dbReference type="OrthoDB" id="292253at2"/>
<evidence type="ECO:0000256" key="1">
    <source>
        <dbReference type="SAM" id="MobiDB-lite"/>
    </source>
</evidence>
<dbReference type="STRING" id="886293.Sinac_0704"/>
<keyword evidence="3" id="KW-1185">Reference proteome</keyword>
<dbReference type="RefSeq" id="WP_015244297.1">
    <property type="nucleotide sequence ID" value="NC_019892.1"/>
</dbReference>
<gene>
    <name evidence="2" type="ordered locus">Sinac_0704</name>
</gene>
<protein>
    <submittedName>
        <fullName evidence="2">Uncharacterized protein</fullName>
    </submittedName>
</protein>
<proteinExistence type="predicted"/>
<dbReference type="EMBL" id="CP003364">
    <property type="protein sequence ID" value="AGA25116.1"/>
    <property type="molecule type" value="Genomic_DNA"/>
</dbReference>
<feature type="compositionally biased region" description="Polar residues" evidence="1">
    <location>
        <begin position="99"/>
        <end position="114"/>
    </location>
</feature>
<dbReference type="Proteomes" id="UP000010798">
    <property type="component" value="Chromosome"/>
</dbReference>
<sequence>MWSHRTGSSRRNRQRYAAWAALAIGWLLPSVGCQVEYAGMTLPSGKYMHDDVQYFAPGPNFPMANSQAAAQRARMQAMGLEPNSIGPVAVPPAPGSIPAVQNQLGRPTDVNASPLSVEPPVGSPVTPPAPDSIVPPDAVPPPPANP</sequence>
<accession>L0D8Z6</accession>
<dbReference type="AlphaFoldDB" id="L0D8Z6"/>
<organism evidence="2 3">
    <name type="scientific">Singulisphaera acidiphila (strain ATCC BAA-1392 / DSM 18658 / VKM B-2454 / MOB10)</name>
    <dbReference type="NCBI Taxonomy" id="886293"/>
    <lineage>
        <taxon>Bacteria</taxon>
        <taxon>Pseudomonadati</taxon>
        <taxon>Planctomycetota</taxon>
        <taxon>Planctomycetia</taxon>
        <taxon>Isosphaerales</taxon>
        <taxon>Isosphaeraceae</taxon>
        <taxon>Singulisphaera</taxon>
    </lineage>
</organism>
<reference evidence="2 3" key="1">
    <citation type="submission" date="2012-02" db="EMBL/GenBank/DDBJ databases">
        <title>Complete sequence of chromosome of Singulisphaera acidiphila DSM 18658.</title>
        <authorList>
            <consortium name="US DOE Joint Genome Institute (JGI-PGF)"/>
            <person name="Lucas S."/>
            <person name="Copeland A."/>
            <person name="Lapidus A."/>
            <person name="Glavina del Rio T."/>
            <person name="Dalin E."/>
            <person name="Tice H."/>
            <person name="Bruce D."/>
            <person name="Goodwin L."/>
            <person name="Pitluck S."/>
            <person name="Peters L."/>
            <person name="Ovchinnikova G."/>
            <person name="Chertkov O."/>
            <person name="Kyrpides N."/>
            <person name="Mavromatis K."/>
            <person name="Ivanova N."/>
            <person name="Brettin T."/>
            <person name="Detter J.C."/>
            <person name="Han C."/>
            <person name="Larimer F."/>
            <person name="Land M."/>
            <person name="Hauser L."/>
            <person name="Markowitz V."/>
            <person name="Cheng J.-F."/>
            <person name="Hugenholtz P."/>
            <person name="Woyke T."/>
            <person name="Wu D."/>
            <person name="Tindall B."/>
            <person name="Pomrenke H."/>
            <person name="Brambilla E."/>
            <person name="Klenk H.-P."/>
            <person name="Eisen J.A."/>
        </authorList>
    </citation>
    <scope>NUCLEOTIDE SEQUENCE [LARGE SCALE GENOMIC DNA]</scope>
    <source>
        <strain evidence="3">ATCC BAA-1392 / DSM 18658 / VKM B-2454 / MOB10</strain>
    </source>
</reference>
<feature type="compositionally biased region" description="Pro residues" evidence="1">
    <location>
        <begin position="137"/>
        <end position="146"/>
    </location>
</feature>
<name>L0D8Z6_SINAD</name>
<dbReference type="HOGENOM" id="CLU_1776191_0_0_0"/>
<evidence type="ECO:0000313" key="2">
    <source>
        <dbReference type="EMBL" id="AGA25116.1"/>
    </source>
</evidence>
<feature type="region of interest" description="Disordered" evidence="1">
    <location>
        <begin position="86"/>
        <end position="146"/>
    </location>
</feature>
<dbReference type="KEGG" id="saci:Sinac_0704"/>